<name>A0AA39WUD1_9PEZI</name>
<evidence type="ECO:0000256" key="1">
    <source>
        <dbReference type="SAM" id="MobiDB-lite"/>
    </source>
</evidence>
<feature type="region of interest" description="Disordered" evidence="1">
    <location>
        <begin position="35"/>
        <end position="63"/>
    </location>
</feature>
<evidence type="ECO:0000313" key="3">
    <source>
        <dbReference type="Proteomes" id="UP001174934"/>
    </source>
</evidence>
<dbReference type="AlphaFoldDB" id="A0AA39WUD1"/>
<dbReference type="Proteomes" id="UP001174934">
    <property type="component" value="Unassembled WGS sequence"/>
</dbReference>
<evidence type="ECO:0000313" key="2">
    <source>
        <dbReference type="EMBL" id="KAK0621495.1"/>
    </source>
</evidence>
<keyword evidence="3" id="KW-1185">Reference proteome</keyword>
<protein>
    <submittedName>
        <fullName evidence="2">Uncharacterized protein</fullName>
    </submittedName>
</protein>
<sequence>MHATRAPSSGRRILQSVISHGSLPRQRLRIGFYAQQSHQSQHRQYARPARDRHAEDSRTTTSQEHKLVFTQNEVPPLAFWKQHVPKLAPADLTPETCFNTASQFCAIATLENSTWKGRLKRDHGIDPYTLHYTALVVVRTSMALSIFMLRTASDLGYAPSTLSLMRIMLNGTEGNASKRQGYLNALAPRLRSLVAAAQNPDALTLQAIMLRKERKGQSDAAALRLFDQAIAAAGRAGKIYVPAAEILSQSDSDATGYGNSTIGTVGRSPRWTWEVDCHLERGSILAEQGRRDEAEAAFRVAALELDTWQGYLELAKLLPEGAQDREEYLVRAALLGQTEPCLMLANAERKRSLEPGVVSRKQHELLAAEWSRLAGTEDA</sequence>
<gene>
    <name evidence="2" type="ORF">B0T17DRAFT_534245</name>
</gene>
<accession>A0AA39WUD1</accession>
<proteinExistence type="predicted"/>
<feature type="compositionally biased region" description="Basic and acidic residues" evidence="1">
    <location>
        <begin position="48"/>
        <end position="63"/>
    </location>
</feature>
<comment type="caution">
    <text evidence="2">The sequence shown here is derived from an EMBL/GenBank/DDBJ whole genome shotgun (WGS) entry which is preliminary data.</text>
</comment>
<reference evidence="2" key="1">
    <citation type="submission" date="2023-06" db="EMBL/GenBank/DDBJ databases">
        <title>Genome-scale phylogeny and comparative genomics of the fungal order Sordariales.</title>
        <authorList>
            <consortium name="Lawrence Berkeley National Laboratory"/>
            <person name="Hensen N."/>
            <person name="Bonometti L."/>
            <person name="Westerberg I."/>
            <person name="Brannstrom I.O."/>
            <person name="Guillou S."/>
            <person name="Cros-Aarteil S."/>
            <person name="Calhoun S."/>
            <person name="Haridas S."/>
            <person name="Kuo A."/>
            <person name="Mondo S."/>
            <person name="Pangilinan J."/>
            <person name="Riley R."/>
            <person name="LaButti K."/>
            <person name="Andreopoulos B."/>
            <person name="Lipzen A."/>
            <person name="Chen C."/>
            <person name="Yanf M."/>
            <person name="Daum C."/>
            <person name="Ng V."/>
            <person name="Clum A."/>
            <person name="Steindorff A."/>
            <person name="Ohm R."/>
            <person name="Martin F."/>
            <person name="Silar P."/>
            <person name="Natvig D."/>
            <person name="Lalanne C."/>
            <person name="Gautier V."/>
            <person name="Ament-velasquez S.L."/>
            <person name="Kruys A."/>
            <person name="Hutchinson M.I."/>
            <person name="Powell A.J."/>
            <person name="Barry K."/>
            <person name="Miller A.N."/>
            <person name="Grigoriev I.V."/>
            <person name="Debuchy R."/>
            <person name="Gladieux P."/>
            <person name="Thoren M.H."/>
            <person name="Johannesson H."/>
        </authorList>
    </citation>
    <scope>NUCLEOTIDE SEQUENCE</scope>
    <source>
        <strain evidence="2">SMH3391-2</strain>
    </source>
</reference>
<dbReference type="EMBL" id="JAULSR010000004">
    <property type="protein sequence ID" value="KAK0621495.1"/>
    <property type="molecule type" value="Genomic_DNA"/>
</dbReference>
<organism evidence="2 3">
    <name type="scientific">Bombardia bombarda</name>
    <dbReference type="NCBI Taxonomy" id="252184"/>
    <lineage>
        <taxon>Eukaryota</taxon>
        <taxon>Fungi</taxon>
        <taxon>Dikarya</taxon>
        <taxon>Ascomycota</taxon>
        <taxon>Pezizomycotina</taxon>
        <taxon>Sordariomycetes</taxon>
        <taxon>Sordariomycetidae</taxon>
        <taxon>Sordariales</taxon>
        <taxon>Lasiosphaeriaceae</taxon>
        <taxon>Bombardia</taxon>
    </lineage>
</organism>